<dbReference type="STRING" id="1144750.SAMN05443431_101177"/>
<gene>
    <name evidence="1" type="ORF">SAMN05443431_101177</name>
</gene>
<organism evidence="1 2">
    <name type="scientific">Olleya namhaensis</name>
    <dbReference type="NCBI Taxonomy" id="1144750"/>
    <lineage>
        <taxon>Bacteria</taxon>
        <taxon>Pseudomonadati</taxon>
        <taxon>Bacteroidota</taxon>
        <taxon>Flavobacteriia</taxon>
        <taxon>Flavobacteriales</taxon>
        <taxon>Flavobacteriaceae</taxon>
    </lineage>
</organism>
<name>A0A1I3IZ51_9FLAO</name>
<accession>A0A1I3IZ51</accession>
<keyword evidence="2" id="KW-1185">Reference proteome</keyword>
<protein>
    <submittedName>
        <fullName evidence="1">Uncharacterized protein</fullName>
    </submittedName>
</protein>
<sequence length="122" mass="13750">MYFKLKYNMARFSVLVISLLIGLSTFFTSEVEVAAVVQNTFPQHTVQASAALNSQGIIVNTQIDLTVNVQAEDSITFFKQLAFVNAVSKEQQENFLVYQKTSTSIDVGLSKTQIIYPFHWFT</sequence>
<evidence type="ECO:0000313" key="1">
    <source>
        <dbReference type="EMBL" id="SFI53135.1"/>
    </source>
</evidence>
<evidence type="ECO:0000313" key="2">
    <source>
        <dbReference type="Proteomes" id="UP000199559"/>
    </source>
</evidence>
<dbReference type="EMBL" id="FORM01000001">
    <property type="protein sequence ID" value="SFI53135.1"/>
    <property type="molecule type" value="Genomic_DNA"/>
</dbReference>
<dbReference type="AlphaFoldDB" id="A0A1I3IZ51"/>
<reference evidence="2" key="1">
    <citation type="submission" date="2016-10" db="EMBL/GenBank/DDBJ databases">
        <authorList>
            <person name="Varghese N."/>
            <person name="Submissions S."/>
        </authorList>
    </citation>
    <scope>NUCLEOTIDE SEQUENCE [LARGE SCALE GENOMIC DNA]</scope>
    <source>
        <strain evidence="2">DSM 28881</strain>
    </source>
</reference>
<proteinExistence type="predicted"/>
<dbReference type="Proteomes" id="UP000199559">
    <property type="component" value="Unassembled WGS sequence"/>
</dbReference>